<gene>
    <name evidence="2" type="ORF">DSM104443_02442</name>
</gene>
<dbReference type="Pfam" id="PF13365">
    <property type="entry name" value="Trypsin_2"/>
    <property type="match status" value="1"/>
</dbReference>
<feature type="chain" id="PRO_5027100512" evidence="1">
    <location>
        <begin position="21"/>
        <end position="922"/>
    </location>
</feature>
<dbReference type="Gene3D" id="2.40.10.10">
    <property type="entry name" value="Trypsin-like serine proteases"/>
    <property type="match status" value="2"/>
</dbReference>
<dbReference type="PANTHER" id="PTHR36234">
    <property type="entry name" value="LYSYL ENDOPEPTIDASE"/>
    <property type="match status" value="1"/>
</dbReference>
<protein>
    <submittedName>
        <fullName evidence="2">Uncharacterized protein</fullName>
    </submittedName>
</protein>
<dbReference type="Gene3D" id="2.60.120.380">
    <property type="match status" value="2"/>
</dbReference>
<dbReference type="KEGG" id="uru:DSM104443_02442"/>
<reference evidence="2 3" key="1">
    <citation type="submission" date="2020-04" db="EMBL/GenBank/DDBJ databases">
        <title>Usitatibacter rugosus gen. nov., sp. nov. and Usitatibacter palustris sp. nov., novel members of Usitatibacteraceae fam. nov. within the order Nitrosomonadales isolated from soil.</title>
        <authorList>
            <person name="Huber K.J."/>
            <person name="Neumann-Schaal M."/>
            <person name="Geppert A."/>
            <person name="Luckner M."/>
            <person name="Wanner G."/>
            <person name="Overmann J."/>
        </authorList>
    </citation>
    <scope>NUCLEOTIDE SEQUENCE [LARGE SCALE GENOMIC DNA]</scope>
    <source>
        <strain evidence="2 3">0125_3</strain>
    </source>
</reference>
<keyword evidence="3" id="KW-1185">Reference proteome</keyword>
<evidence type="ECO:0000313" key="3">
    <source>
        <dbReference type="Proteomes" id="UP000501534"/>
    </source>
</evidence>
<evidence type="ECO:0000313" key="2">
    <source>
        <dbReference type="EMBL" id="QJR11367.1"/>
    </source>
</evidence>
<sequence>MGIRLSAFVALFTVSLLVQGAGVSGVTKPFDGGSPKRFEQLQLGAGPDAVLALPPLGAEAKSAIADLPFHQVGVSRRFEVESQPSIDASSLTWVAAAGGYASRIRVVSPGAVQLRVGLLFTAMPADLQVRAASASGGEVTRVDASDLFKLSGGTWPIEHWTNTSDGDVQVIELWSARKPLPQQLAFRVIDVSHGFSKALDFACHVDIACVSDPNVRTDGKGVARMRFVKDGSAFVCTGSLLNDNASSMTPLFATANHCISSSAVAATLESWFFYYPAVCGGTPASPTRLTGGATLLMADFDTDFTLLRLMNAAPAGAHFLGWDPSPLTVNSAVFGIHHPNGEAQRYMAGSVAASVRVTDSDTGLTFGQPFNRIAMSQGIIEGGSSGSPLLTGTGIFRGTLFGSPASNACGNTGNVASYSDFSKAYPLASTFLAGPNAADDHSDSAGSATLLRADARIVAQMNRDGDADWFRTTFASSGNWTIRSFSPSNGAPLDVIGEVYASDGLTRIVMSDDRSSSDRNFEMVIPVTPGTYLLKVTSHAGATGAYGVQSAFELPDDHGNTFSTATPLAPTGSAAGGLQSRTDQDWFRITFDGPGTFSVRSTGTTDMYGRLYRADGTSLIAENDDIVLGTEVNFQIGATVNGADTYYLQVTGFDGDVGTYGITTTFTAGTGVANYTDLWWNAAESGWGMNLNQQGETIFATVFTYAPDRRNMWLVASALARQPNGSFAGALYRATGPAFNAQPWGAYALTQVGTLSITFSGPDSGTLVYTVNGLTVSKVITRQRFGAAPLCTFTSAPRTGATNYQDLWWNPQEAGWGINLTHQGTIIFATLFTYAADGRDAWFVGDALKRQADGSFTGTLRRASGPAFNTVPWTPITLEDVGTMTLSFTNGTNGTLRYTVDGVVVVKQIEREVFGLQPSVCQ</sequence>
<dbReference type="AlphaFoldDB" id="A0A6M4H0P5"/>
<evidence type="ECO:0000256" key="1">
    <source>
        <dbReference type="SAM" id="SignalP"/>
    </source>
</evidence>
<dbReference type="PANTHER" id="PTHR36234:SF5">
    <property type="entry name" value="LYSYL ENDOPEPTIDASE"/>
    <property type="match status" value="1"/>
</dbReference>
<dbReference type="EMBL" id="CP053069">
    <property type="protein sequence ID" value="QJR11367.1"/>
    <property type="molecule type" value="Genomic_DNA"/>
</dbReference>
<name>A0A6M4H0P5_9PROT</name>
<dbReference type="SUPFAM" id="SSF50494">
    <property type="entry name" value="Trypsin-like serine proteases"/>
    <property type="match status" value="1"/>
</dbReference>
<accession>A0A6M4H0P5</accession>
<feature type="signal peptide" evidence="1">
    <location>
        <begin position="1"/>
        <end position="20"/>
    </location>
</feature>
<dbReference type="Proteomes" id="UP000501534">
    <property type="component" value="Chromosome"/>
</dbReference>
<proteinExistence type="predicted"/>
<organism evidence="2 3">
    <name type="scientific">Usitatibacter rugosus</name>
    <dbReference type="NCBI Taxonomy" id="2732067"/>
    <lineage>
        <taxon>Bacteria</taxon>
        <taxon>Pseudomonadati</taxon>
        <taxon>Pseudomonadota</taxon>
        <taxon>Betaproteobacteria</taxon>
        <taxon>Nitrosomonadales</taxon>
        <taxon>Usitatibacteraceae</taxon>
        <taxon>Usitatibacter</taxon>
    </lineage>
</organism>
<dbReference type="RefSeq" id="WP_171092661.1">
    <property type="nucleotide sequence ID" value="NZ_CP053069.1"/>
</dbReference>
<keyword evidence="1" id="KW-0732">Signal</keyword>
<dbReference type="SUPFAM" id="SSF89260">
    <property type="entry name" value="Collagen-binding domain"/>
    <property type="match status" value="1"/>
</dbReference>
<dbReference type="InterPro" id="IPR009003">
    <property type="entry name" value="Peptidase_S1_PA"/>
</dbReference>
<dbReference type="InterPro" id="IPR043504">
    <property type="entry name" value="Peptidase_S1_PA_chymotrypsin"/>
</dbReference>